<comment type="cofactor">
    <cofactor evidence="1">
        <name>FAD</name>
        <dbReference type="ChEBI" id="CHEBI:57692"/>
    </cofactor>
</comment>
<dbReference type="RefSeq" id="WP_031575524.1">
    <property type="nucleotide sequence ID" value="NZ_FNDZ01000003.1"/>
</dbReference>
<dbReference type="AlphaFoldDB" id="A0A1G8LBS0"/>
<proteinExistence type="predicted"/>
<dbReference type="Pfam" id="PF03486">
    <property type="entry name" value="HI0933_like"/>
    <property type="match status" value="1"/>
</dbReference>
<evidence type="ECO:0000256" key="1">
    <source>
        <dbReference type="ARBA" id="ARBA00001974"/>
    </source>
</evidence>
<dbReference type="NCBIfam" id="TIGR00275">
    <property type="entry name" value="aminoacetone oxidase family FAD-binding enzyme"/>
    <property type="match status" value="1"/>
</dbReference>
<keyword evidence="3" id="KW-0274">FAD</keyword>
<dbReference type="PANTHER" id="PTHR42887:SF2">
    <property type="entry name" value="OS12G0638800 PROTEIN"/>
    <property type="match status" value="1"/>
</dbReference>
<keyword evidence="2" id="KW-0285">Flavoprotein</keyword>
<feature type="domain" description="RsdA/BaiN/AoA(So)-like insert" evidence="5">
    <location>
        <begin position="193"/>
        <end position="354"/>
    </location>
</feature>
<evidence type="ECO:0000256" key="3">
    <source>
        <dbReference type="ARBA" id="ARBA00022827"/>
    </source>
</evidence>
<evidence type="ECO:0000256" key="2">
    <source>
        <dbReference type="ARBA" id="ARBA00022630"/>
    </source>
</evidence>
<dbReference type="InterPro" id="IPR004792">
    <property type="entry name" value="BaiN-like"/>
</dbReference>
<evidence type="ECO:0000313" key="6">
    <source>
        <dbReference type="EMBL" id="SDI53096.1"/>
    </source>
</evidence>
<accession>A0A1G8LBS0</accession>
<dbReference type="InterPro" id="IPR036188">
    <property type="entry name" value="FAD/NAD-bd_sf"/>
</dbReference>
<evidence type="ECO:0000313" key="7">
    <source>
        <dbReference type="Proteomes" id="UP000183255"/>
    </source>
</evidence>
<dbReference type="EMBL" id="FNDZ01000003">
    <property type="protein sequence ID" value="SDI53096.1"/>
    <property type="molecule type" value="Genomic_DNA"/>
</dbReference>
<dbReference type="InterPro" id="IPR023166">
    <property type="entry name" value="BaiN-like_dom_sf"/>
</dbReference>
<name>A0A1G8LBS0_9CLOT</name>
<sequence length="413" mass="45901">MEKHDIIIVGGGASGVYLSLLLKDYGKDVLLLEAKDRILKKLLTTGNGRCNITNENVMNEIEDRYTCSNKRYTFSPLYTYPLEETLGYFSSLGLHLKTLDDHKMYPLSLQASSVVDTLRLSLEEKGVPVHLQSKVKNIRKDPGIFTLTTDEREYQCKTLVISTGGMSAPNTGSDGSIFKLLKAFKHTIITPMPALVQLNLDAPYLRALSGVKMDGKATLYTGQEILRVEEGELLFTDYGISGPPILQVSRFVHPNLFGGKPLYLRLNFFPEMTEDELKDLVLNQMALLSHRTCQDALRSLLPGKLIPVLLKESGIQRPSTLVSDVDPKHFLTLTKLLQNWEFQIMGTQSFNSAQGTYGGVDTREVKETLESTIVPGLYFTGEVLDVLGACGGYNLQWAWSTAGTVMKALTHQL</sequence>
<dbReference type="PANTHER" id="PTHR42887">
    <property type="entry name" value="OS12G0638800 PROTEIN"/>
    <property type="match status" value="1"/>
</dbReference>
<gene>
    <name evidence="6" type="ORF">SAMN05421804_10335</name>
</gene>
<evidence type="ECO:0000259" key="4">
    <source>
        <dbReference type="Pfam" id="PF03486"/>
    </source>
</evidence>
<dbReference type="Gene3D" id="3.50.50.60">
    <property type="entry name" value="FAD/NAD(P)-binding domain"/>
    <property type="match status" value="1"/>
</dbReference>
<dbReference type="Gene3D" id="2.40.30.10">
    <property type="entry name" value="Translation factors"/>
    <property type="match status" value="1"/>
</dbReference>
<dbReference type="SUPFAM" id="SSF160996">
    <property type="entry name" value="HI0933 insert domain-like"/>
    <property type="match status" value="1"/>
</dbReference>
<evidence type="ECO:0000259" key="5">
    <source>
        <dbReference type="Pfam" id="PF22780"/>
    </source>
</evidence>
<dbReference type="InterPro" id="IPR057661">
    <property type="entry name" value="RsdA/BaiN/AoA(So)_Rossmann"/>
</dbReference>
<feature type="domain" description="RsdA/BaiN/AoA(So)-like Rossmann fold-like" evidence="4">
    <location>
        <begin position="4"/>
        <end position="403"/>
    </location>
</feature>
<protein>
    <recommendedName>
        <fullName evidence="8">Flavoprotein, HI0933 family</fullName>
    </recommendedName>
</protein>
<dbReference type="InterPro" id="IPR055178">
    <property type="entry name" value="RsdA/BaiN/AoA(So)-like_dom"/>
</dbReference>
<evidence type="ECO:0008006" key="8">
    <source>
        <dbReference type="Google" id="ProtNLM"/>
    </source>
</evidence>
<organism evidence="6 7">
    <name type="scientific">Proteiniclasticum ruminis</name>
    <dbReference type="NCBI Taxonomy" id="398199"/>
    <lineage>
        <taxon>Bacteria</taxon>
        <taxon>Bacillati</taxon>
        <taxon>Bacillota</taxon>
        <taxon>Clostridia</taxon>
        <taxon>Eubacteriales</taxon>
        <taxon>Clostridiaceae</taxon>
        <taxon>Proteiniclasticum</taxon>
    </lineage>
</organism>
<reference evidence="6 7" key="1">
    <citation type="submission" date="2016-10" db="EMBL/GenBank/DDBJ databases">
        <authorList>
            <person name="de Groot N.N."/>
        </authorList>
    </citation>
    <scope>NUCLEOTIDE SEQUENCE [LARGE SCALE GENOMIC DNA]</scope>
    <source>
        <strain evidence="6 7">CGMCC 1.5058</strain>
    </source>
</reference>
<dbReference type="Gene3D" id="1.10.8.260">
    <property type="entry name" value="HI0933 insert domain-like"/>
    <property type="match status" value="1"/>
</dbReference>
<dbReference type="Proteomes" id="UP000183255">
    <property type="component" value="Unassembled WGS sequence"/>
</dbReference>
<dbReference type="SUPFAM" id="SSF51905">
    <property type="entry name" value="FAD/NAD(P)-binding domain"/>
    <property type="match status" value="1"/>
</dbReference>
<dbReference type="Pfam" id="PF22780">
    <property type="entry name" value="HI0933_like_1st"/>
    <property type="match status" value="1"/>
</dbReference>